<keyword evidence="4" id="KW-1185">Reference proteome</keyword>
<evidence type="ECO:0000256" key="1">
    <source>
        <dbReference type="SAM" id="Phobius"/>
    </source>
</evidence>
<name>A0ABV7IN52_9SPHN</name>
<organism evidence="3 4">
    <name type="scientific">Novosphingobium bradum</name>
    <dbReference type="NCBI Taxonomy" id="1737444"/>
    <lineage>
        <taxon>Bacteria</taxon>
        <taxon>Pseudomonadati</taxon>
        <taxon>Pseudomonadota</taxon>
        <taxon>Alphaproteobacteria</taxon>
        <taxon>Sphingomonadales</taxon>
        <taxon>Sphingomonadaceae</taxon>
        <taxon>Novosphingobium</taxon>
    </lineage>
</organism>
<dbReference type="Proteomes" id="UP001595604">
    <property type="component" value="Unassembled WGS sequence"/>
</dbReference>
<evidence type="ECO:0000259" key="2">
    <source>
        <dbReference type="Pfam" id="PF07811"/>
    </source>
</evidence>
<evidence type="ECO:0000313" key="3">
    <source>
        <dbReference type="EMBL" id="MFC3174035.1"/>
    </source>
</evidence>
<feature type="domain" description="TadE-like" evidence="2">
    <location>
        <begin position="28"/>
        <end position="66"/>
    </location>
</feature>
<keyword evidence="1" id="KW-1133">Transmembrane helix</keyword>
<dbReference type="InterPro" id="IPR012495">
    <property type="entry name" value="TadE-like_dom"/>
</dbReference>
<gene>
    <name evidence="3" type="ORF">ACFOD9_07225</name>
</gene>
<sequence>MTGPNTIRPIIQRLIGRISGANGGNAGAELALILPLLLVLLFAGLEAGNFIWTQHKLVEAVRDGARYASRLDLADFCPAFAPAVQDRIKLITRTGQLADAAARPVVPGWTADMVTVTVTCDAFVKTGIYADMSDGTKGPIVVVAAANVPYSSLFHVLGAIEPDRTRPVLMGARSSAAVIGL</sequence>
<protein>
    <submittedName>
        <fullName evidence="3">TadE/TadG family type IV pilus assembly protein</fullName>
    </submittedName>
</protein>
<comment type="caution">
    <text evidence="3">The sequence shown here is derived from an EMBL/GenBank/DDBJ whole genome shotgun (WGS) entry which is preliminary data.</text>
</comment>
<dbReference type="EMBL" id="JBHRTQ010000007">
    <property type="protein sequence ID" value="MFC3174035.1"/>
    <property type="molecule type" value="Genomic_DNA"/>
</dbReference>
<evidence type="ECO:0000313" key="4">
    <source>
        <dbReference type="Proteomes" id="UP001595604"/>
    </source>
</evidence>
<keyword evidence="1" id="KW-0472">Membrane</keyword>
<keyword evidence="1" id="KW-0812">Transmembrane</keyword>
<feature type="transmembrane region" description="Helical" evidence="1">
    <location>
        <begin position="30"/>
        <end position="52"/>
    </location>
</feature>
<reference evidence="4" key="1">
    <citation type="journal article" date="2019" name="Int. J. Syst. Evol. Microbiol.">
        <title>The Global Catalogue of Microorganisms (GCM) 10K type strain sequencing project: providing services to taxonomists for standard genome sequencing and annotation.</title>
        <authorList>
            <consortium name="The Broad Institute Genomics Platform"/>
            <consortium name="The Broad Institute Genome Sequencing Center for Infectious Disease"/>
            <person name="Wu L."/>
            <person name="Ma J."/>
        </authorList>
    </citation>
    <scope>NUCLEOTIDE SEQUENCE [LARGE SCALE GENOMIC DNA]</scope>
    <source>
        <strain evidence="4">KCTC 42984</strain>
    </source>
</reference>
<dbReference type="Pfam" id="PF07811">
    <property type="entry name" value="TadE"/>
    <property type="match status" value="1"/>
</dbReference>
<proteinExistence type="predicted"/>
<dbReference type="RefSeq" id="WP_379509410.1">
    <property type="nucleotide sequence ID" value="NZ_JBHRTQ010000007.1"/>
</dbReference>
<accession>A0ABV7IN52</accession>